<evidence type="ECO:0000259" key="4">
    <source>
        <dbReference type="Pfam" id="PF08144"/>
    </source>
</evidence>
<dbReference type="InterPro" id="IPR012959">
    <property type="entry name" value="CPL_dom"/>
</dbReference>
<keyword evidence="1" id="KW-0677">Repeat</keyword>
<dbReference type="Proteomes" id="UP000475862">
    <property type="component" value="Unassembled WGS sequence"/>
</dbReference>
<dbReference type="Pfam" id="PF00806">
    <property type="entry name" value="PUF"/>
    <property type="match status" value="2"/>
</dbReference>
<proteinExistence type="predicted"/>
<evidence type="ECO:0000256" key="1">
    <source>
        <dbReference type="ARBA" id="ARBA00022737"/>
    </source>
</evidence>
<dbReference type="EMBL" id="VYZN01000026">
    <property type="protein sequence ID" value="KAE9535195.1"/>
    <property type="molecule type" value="Genomic_DNA"/>
</dbReference>
<name>A0A6G0TMY9_APHGL</name>
<dbReference type="InterPro" id="IPR011989">
    <property type="entry name" value="ARM-like"/>
</dbReference>
<dbReference type="InterPro" id="IPR040059">
    <property type="entry name" value="PUM3"/>
</dbReference>
<reference evidence="5 6" key="1">
    <citation type="submission" date="2019-08" db="EMBL/GenBank/DDBJ databases">
        <title>The genome of the soybean aphid Biotype 1, its phylome, world population structure and adaptation to the North American continent.</title>
        <authorList>
            <person name="Giordano R."/>
            <person name="Donthu R.K."/>
            <person name="Hernandez A.G."/>
            <person name="Wright C.L."/>
            <person name="Zimin A.V."/>
        </authorList>
    </citation>
    <scope>NUCLEOTIDE SEQUENCE [LARGE SCALE GENOMIC DNA]</scope>
    <source>
        <tissue evidence="5">Whole aphids</tissue>
    </source>
</reference>
<dbReference type="PANTHER" id="PTHR13389">
    <property type="entry name" value="PUMILIO HOMOLOG 3"/>
    <property type="match status" value="1"/>
</dbReference>
<dbReference type="SMART" id="SM00025">
    <property type="entry name" value="Pumilio"/>
    <property type="match status" value="3"/>
</dbReference>
<feature type="repeat" description="Pumilio" evidence="3">
    <location>
        <begin position="144"/>
        <end position="179"/>
    </location>
</feature>
<comment type="caution">
    <text evidence="5">The sequence shown here is derived from an EMBL/GenBank/DDBJ whole genome shotgun (WGS) entry which is preliminary data.</text>
</comment>
<dbReference type="AlphaFoldDB" id="A0A6G0TMY9"/>
<sequence>MKKNRNPSAEHSIRNKQTLNADDIIDLTSEDAETFESGLEELNIADNPRAIKKTVPKKEKPKLRLKCKSHKCPFYVAVGKAKKIWELMRRNDCTKEKKETLLKDLFKYSKPHLQTMVYSHDNICIVQWLLKLGTPEIRSQVINELIKHVPKMIFCKYASSCVQNMLKQGDAEQRKIIINSLKGKVYKYILHTNSAKIMDLIYTTYATPEQQNAMMHELYGASSVLYDSPNVLSLTDILENSPDTKNIILAKTKKNIRKFVLKQDTSMQTTLVHNLIYEYIEYTGLQNCYELITLLKELPIELFYSSKSGCSLAMYMILLFSNSKEHKSLLKKIKATAATRDLATSDHGYLILFALFDNVDDTALIKRIITPEILNNLEAIASNENGRRFMFSFWAFKRLAKCNSKDGNGERARRLSVSISNSLLQHIQNNPLCWISNLEMAMVLQDILNECSGAKLKKVMTAIVNFIFDPKNKLKDRVLGKVPVYEHSGVLKVLESIIINDFILASKNKVTFSEVLSSIITTDILKSWVKRQNACNLLFKMVNSEVELVVENIKSLFSLVIIDLLKKQQFDSAHCLLINNSHCNQYNMGKVETFEQQPPTPQQPSVQQQQLQLTMLFVTNCVTTPIDGQMYSGNDISIFQDSNQTEGIKKKEFPMDVEMEVGENNSISKPKAPPQENFLWPQFASLAMHNFINRWKLQPVVTRANYVQEDSTTGAMRKFSENPKNCNPIQLINQMKLGVNFIETIISAKIPSLFQ</sequence>
<accession>A0A6G0TMY9</accession>
<keyword evidence="2" id="KW-0694">RNA-binding</keyword>
<dbReference type="InterPro" id="IPR016024">
    <property type="entry name" value="ARM-type_fold"/>
</dbReference>
<dbReference type="PANTHER" id="PTHR13389:SF0">
    <property type="entry name" value="PUMILIO HOMOLOG 3"/>
    <property type="match status" value="1"/>
</dbReference>
<evidence type="ECO:0000256" key="3">
    <source>
        <dbReference type="PROSITE-ProRule" id="PRU00317"/>
    </source>
</evidence>
<dbReference type="OrthoDB" id="497380at2759"/>
<evidence type="ECO:0000313" key="5">
    <source>
        <dbReference type="EMBL" id="KAE9535195.1"/>
    </source>
</evidence>
<dbReference type="GO" id="GO:0003729">
    <property type="term" value="F:mRNA binding"/>
    <property type="evidence" value="ECO:0007669"/>
    <property type="project" value="TreeGrafter"/>
</dbReference>
<dbReference type="InterPro" id="IPR001313">
    <property type="entry name" value="Pumilio_RNA-bd_rpt"/>
</dbReference>
<dbReference type="GO" id="GO:0006417">
    <property type="term" value="P:regulation of translation"/>
    <property type="evidence" value="ECO:0007669"/>
    <property type="project" value="TreeGrafter"/>
</dbReference>
<dbReference type="Gene3D" id="1.25.10.10">
    <property type="entry name" value="Leucine-rich Repeat Variant"/>
    <property type="match status" value="1"/>
</dbReference>
<protein>
    <recommendedName>
        <fullName evidence="4">CPL domain-containing protein</fullName>
    </recommendedName>
</protein>
<feature type="domain" description="CPL" evidence="4">
    <location>
        <begin position="399"/>
        <end position="505"/>
    </location>
</feature>
<gene>
    <name evidence="5" type="ORF">AGLY_007928</name>
</gene>
<dbReference type="SUPFAM" id="SSF48371">
    <property type="entry name" value="ARM repeat"/>
    <property type="match status" value="1"/>
</dbReference>
<organism evidence="5 6">
    <name type="scientific">Aphis glycines</name>
    <name type="common">Soybean aphid</name>
    <dbReference type="NCBI Taxonomy" id="307491"/>
    <lineage>
        <taxon>Eukaryota</taxon>
        <taxon>Metazoa</taxon>
        <taxon>Ecdysozoa</taxon>
        <taxon>Arthropoda</taxon>
        <taxon>Hexapoda</taxon>
        <taxon>Insecta</taxon>
        <taxon>Pterygota</taxon>
        <taxon>Neoptera</taxon>
        <taxon>Paraneoptera</taxon>
        <taxon>Hemiptera</taxon>
        <taxon>Sternorrhyncha</taxon>
        <taxon>Aphidomorpha</taxon>
        <taxon>Aphidoidea</taxon>
        <taxon>Aphididae</taxon>
        <taxon>Aphidini</taxon>
        <taxon>Aphis</taxon>
        <taxon>Aphis</taxon>
    </lineage>
</organism>
<dbReference type="Pfam" id="PF08144">
    <property type="entry name" value="CPL"/>
    <property type="match status" value="1"/>
</dbReference>
<evidence type="ECO:0000313" key="6">
    <source>
        <dbReference type="Proteomes" id="UP000475862"/>
    </source>
</evidence>
<dbReference type="GO" id="GO:0005730">
    <property type="term" value="C:nucleolus"/>
    <property type="evidence" value="ECO:0007669"/>
    <property type="project" value="TreeGrafter"/>
</dbReference>
<evidence type="ECO:0000256" key="2">
    <source>
        <dbReference type="ARBA" id="ARBA00022884"/>
    </source>
</evidence>
<keyword evidence="6" id="KW-1185">Reference proteome</keyword>
<dbReference type="PROSITE" id="PS50302">
    <property type="entry name" value="PUM"/>
    <property type="match status" value="1"/>
</dbReference>